<sequence>MLVKNVSGNITRAANFRSRLLFPRGSAVQSFSLIAESKSRQDDDPPIGNQAQVQPLQLAGVVAGKKSSSRKSRKAV</sequence>
<dbReference type="Proteomes" id="UP000521676">
    <property type="component" value="Unassembled WGS sequence"/>
</dbReference>
<reference evidence="2 4" key="1">
    <citation type="submission" date="2020-06" db="EMBL/GenBank/DDBJ databases">
        <title>Anoxygenic phototrophic Chloroflexota member uses a Type I reaction center.</title>
        <authorList>
            <person name="Tsuji J.M."/>
            <person name="Shaw N.A."/>
            <person name="Nagashima S."/>
            <person name="Venkiteswaran J."/>
            <person name="Schiff S.L."/>
            <person name="Hanada S."/>
            <person name="Tank M."/>
            <person name="Neufeld J.D."/>
        </authorList>
    </citation>
    <scope>NUCLEOTIDE SEQUENCE [LARGE SCALE GENOMIC DNA]</scope>
    <source>
        <strain evidence="2">L227-S17</strain>
    </source>
</reference>
<organism evidence="2 4">
    <name type="scientific">Candidatus Chlorohelix allophototropha</name>
    <dbReference type="NCBI Taxonomy" id="3003348"/>
    <lineage>
        <taxon>Bacteria</taxon>
        <taxon>Bacillati</taxon>
        <taxon>Chloroflexota</taxon>
        <taxon>Chloroflexia</taxon>
        <taxon>Candidatus Chloroheliales</taxon>
        <taxon>Candidatus Chloroheliaceae</taxon>
        <taxon>Candidatus Chlorohelix</taxon>
    </lineage>
</organism>
<protein>
    <submittedName>
        <fullName evidence="2">Uncharacterized protein</fullName>
    </submittedName>
</protein>
<reference evidence="3" key="2">
    <citation type="journal article" date="2024" name="Nature">
        <title>Anoxygenic phototroph of the Chloroflexota uses a type I reaction centre.</title>
        <authorList>
            <person name="Tsuji J.M."/>
            <person name="Shaw N.A."/>
            <person name="Nagashima S."/>
            <person name="Venkiteswaran J.J."/>
            <person name="Schiff S.L."/>
            <person name="Watanabe T."/>
            <person name="Fukui M."/>
            <person name="Hanada S."/>
            <person name="Tank M."/>
            <person name="Neufeld J.D."/>
        </authorList>
    </citation>
    <scope>NUCLEOTIDE SEQUENCE</scope>
    <source>
        <strain evidence="3">L227-S17</strain>
    </source>
</reference>
<evidence type="ECO:0000313" key="2">
    <source>
        <dbReference type="EMBL" id="NWJ46739.1"/>
    </source>
</evidence>
<proteinExistence type="predicted"/>
<evidence type="ECO:0000313" key="4">
    <source>
        <dbReference type="Proteomes" id="UP000521676"/>
    </source>
</evidence>
<evidence type="ECO:0000313" key="5">
    <source>
        <dbReference type="Proteomes" id="UP001431572"/>
    </source>
</evidence>
<feature type="compositionally biased region" description="Basic residues" evidence="1">
    <location>
        <begin position="67"/>
        <end position="76"/>
    </location>
</feature>
<dbReference type="RefSeq" id="WP_341467988.1">
    <property type="nucleotide sequence ID" value="NZ_CP128399.1"/>
</dbReference>
<evidence type="ECO:0000313" key="3">
    <source>
        <dbReference type="EMBL" id="WJW66109.1"/>
    </source>
</evidence>
<dbReference type="EMBL" id="JACATZ010000001">
    <property type="protein sequence ID" value="NWJ46739.1"/>
    <property type="molecule type" value="Genomic_DNA"/>
</dbReference>
<gene>
    <name evidence="2" type="ORF">HXX08_12740</name>
    <name evidence="3" type="ORF">OZ401_001894</name>
</gene>
<dbReference type="AlphaFoldDB" id="A0A8T7M3S9"/>
<feature type="region of interest" description="Disordered" evidence="1">
    <location>
        <begin position="37"/>
        <end position="76"/>
    </location>
</feature>
<dbReference type="Proteomes" id="UP001431572">
    <property type="component" value="Chromosome 1"/>
</dbReference>
<keyword evidence="5" id="KW-1185">Reference proteome</keyword>
<dbReference type="EMBL" id="CP128399">
    <property type="protein sequence ID" value="WJW66109.1"/>
    <property type="molecule type" value="Genomic_DNA"/>
</dbReference>
<name>A0A8T7M3S9_9CHLR</name>
<evidence type="ECO:0000256" key="1">
    <source>
        <dbReference type="SAM" id="MobiDB-lite"/>
    </source>
</evidence>
<accession>A0A8T7M3S9</accession>